<feature type="compositionally biased region" description="Basic and acidic residues" evidence="2">
    <location>
        <begin position="3590"/>
        <end position="3612"/>
    </location>
</feature>
<dbReference type="SMART" id="SM00240">
    <property type="entry name" value="FHA"/>
    <property type="match status" value="2"/>
</dbReference>
<protein>
    <recommendedName>
        <fullName evidence="3">FHA domain-containing protein</fullName>
    </recommendedName>
</protein>
<feature type="region of interest" description="Disordered" evidence="2">
    <location>
        <begin position="388"/>
        <end position="410"/>
    </location>
</feature>
<evidence type="ECO:0000256" key="1">
    <source>
        <dbReference type="SAM" id="Coils"/>
    </source>
</evidence>
<dbReference type="InterPro" id="IPR008984">
    <property type="entry name" value="SMAD_FHA_dom_sf"/>
</dbReference>
<feature type="region of interest" description="Disordered" evidence="2">
    <location>
        <begin position="4985"/>
        <end position="5015"/>
    </location>
</feature>
<feature type="region of interest" description="Disordered" evidence="2">
    <location>
        <begin position="3200"/>
        <end position="3221"/>
    </location>
</feature>
<feature type="region of interest" description="Disordered" evidence="2">
    <location>
        <begin position="5250"/>
        <end position="5321"/>
    </location>
</feature>
<comment type="caution">
    <text evidence="4">The sequence shown here is derived from an EMBL/GenBank/DDBJ whole genome shotgun (WGS) entry which is preliminary data.</text>
</comment>
<dbReference type="Pfam" id="PF24564">
    <property type="entry name" value="DUF7605"/>
    <property type="match status" value="1"/>
</dbReference>
<accession>A0ABD3VG94</accession>
<feature type="compositionally biased region" description="Acidic residues" evidence="2">
    <location>
        <begin position="3954"/>
        <end position="3966"/>
    </location>
</feature>
<feature type="compositionally biased region" description="Basic and acidic residues" evidence="2">
    <location>
        <begin position="3511"/>
        <end position="3538"/>
    </location>
</feature>
<feature type="compositionally biased region" description="Acidic residues" evidence="2">
    <location>
        <begin position="3501"/>
        <end position="3510"/>
    </location>
</feature>
<organism evidence="4 5">
    <name type="scientific">Sinanodonta woodiana</name>
    <name type="common">Chinese pond mussel</name>
    <name type="synonym">Anodonta woodiana</name>
    <dbReference type="NCBI Taxonomy" id="1069815"/>
    <lineage>
        <taxon>Eukaryota</taxon>
        <taxon>Metazoa</taxon>
        <taxon>Spiralia</taxon>
        <taxon>Lophotrochozoa</taxon>
        <taxon>Mollusca</taxon>
        <taxon>Bivalvia</taxon>
        <taxon>Autobranchia</taxon>
        <taxon>Heteroconchia</taxon>
        <taxon>Palaeoheterodonta</taxon>
        <taxon>Unionida</taxon>
        <taxon>Unionoidea</taxon>
        <taxon>Unionidae</taxon>
        <taxon>Unioninae</taxon>
        <taxon>Sinanodonta</taxon>
    </lineage>
</organism>
<feature type="region of interest" description="Disordered" evidence="2">
    <location>
        <begin position="5339"/>
        <end position="5461"/>
    </location>
</feature>
<name>A0ABD3VG94_SINWO</name>
<feature type="domain" description="FHA" evidence="3">
    <location>
        <begin position="257"/>
        <end position="313"/>
    </location>
</feature>
<feature type="compositionally biased region" description="Polar residues" evidence="2">
    <location>
        <begin position="5339"/>
        <end position="5407"/>
    </location>
</feature>
<keyword evidence="5" id="KW-1185">Reference proteome</keyword>
<feature type="compositionally biased region" description="Acidic residues" evidence="2">
    <location>
        <begin position="4565"/>
        <end position="4580"/>
    </location>
</feature>
<feature type="compositionally biased region" description="Polar residues" evidence="2">
    <location>
        <begin position="5275"/>
        <end position="5286"/>
    </location>
</feature>
<feature type="compositionally biased region" description="Polar residues" evidence="2">
    <location>
        <begin position="5216"/>
        <end position="5235"/>
    </location>
</feature>
<feature type="compositionally biased region" description="Basic and acidic residues" evidence="2">
    <location>
        <begin position="2929"/>
        <end position="3001"/>
    </location>
</feature>
<dbReference type="InterPro" id="IPR056024">
    <property type="entry name" value="DUF7605"/>
</dbReference>
<dbReference type="Gene3D" id="2.60.200.20">
    <property type="match status" value="2"/>
</dbReference>
<dbReference type="Gene3D" id="3.40.50.300">
    <property type="entry name" value="P-loop containing nucleotide triphosphate hydrolases"/>
    <property type="match status" value="1"/>
</dbReference>
<dbReference type="PANTHER" id="PTHR36681:SF3">
    <property type="entry name" value="NUCLEAR GTPASE, GERMINAL CENTER-ASSOCIATED, TANDEM DUPLICATE 3"/>
    <property type="match status" value="1"/>
</dbReference>
<dbReference type="CDD" id="cd00882">
    <property type="entry name" value="Ras_like_GTPase"/>
    <property type="match status" value="1"/>
</dbReference>
<feature type="region of interest" description="Disordered" evidence="2">
    <location>
        <begin position="3501"/>
        <end position="3612"/>
    </location>
</feature>
<feature type="compositionally biased region" description="Low complexity" evidence="2">
    <location>
        <begin position="4100"/>
        <end position="4120"/>
    </location>
</feature>
<feature type="compositionally biased region" description="Polar residues" evidence="2">
    <location>
        <begin position="5250"/>
        <end position="5267"/>
    </location>
</feature>
<dbReference type="SUPFAM" id="SSF52540">
    <property type="entry name" value="P-loop containing nucleoside triphosphate hydrolases"/>
    <property type="match status" value="1"/>
</dbReference>
<evidence type="ECO:0000256" key="2">
    <source>
        <dbReference type="SAM" id="MobiDB-lite"/>
    </source>
</evidence>
<dbReference type="SUPFAM" id="SSF49879">
    <property type="entry name" value="SMAD/FHA domain"/>
    <property type="match status" value="2"/>
</dbReference>
<evidence type="ECO:0000259" key="3">
    <source>
        <dbReference type="PROSITE" id="PS50006"/>
    </source>
</evidence>
<feature type="region of interest" description="Disordered" evidence="2">
    <location>
        <begin position="186"/>
        <end position="207"/>
    </location>
</feature>
<feature type="region of interest" description="Disordered" evidence="2">
    <location>
        <begin position="4092"/>
        <end position="4136"/>
    </location>
</feature>
<feature type="region of interest" description="Disordered" evidence="2">
    <location>
        <begin position="4556"/>
        <end position="4581"/>
    </location>
</feature>
<proteinExistence type="predicted"/>
<evidence type="ECO:0000313" key="5">
    <source>
        <dbReference type="Proteomes" id="UP001634394"/>
    </source>
</evidence>
<dbReference type="CDD" id="cd22673">
    <property type="entry name" value="FHA_Ki67"/>
    <property type="match status" value="1"/>
</dbReference>
<feature type="region of interest" description="Disordered" evidence="2">
    <location>
        <begin position="5215"/>
        <end position="5236"/>
    </location>
</feature>
<sequence length="5461" mass="608388">MMYAKIIFIRRNGTDGNFYPLTSRTCLFGRHKDCDIPIQLREVEDNHCQINVKEDGEILLTNLTGNSTSVSLNGSPVINTVPLRHRDVFCIRTRSFRFEVPNPLPKNPSNKNAVSGAELVGVISQINSSDGSHQTEDAPQPLVMENTEHKNIETQGSSVSVTDGNNIETQGSSVSVTDGNNIEAQGSSVSVTDGNNVETQGSSVSVTHGNNVETRRSATILGGLNSSGLQMCHLRRIGPPATKPGVADVMDFWKVTSLIGRKAAQTDFLIDSSDYVQGAFVSRLHARMVRRQNNTHRLFDDSLNGVFVNNFKIAGHVDLQVGDRVTFGHPQGTRLPAGTRVHQPDSEYQFMFEICSCPPETKSSHHQEHNSMPHIEEHNVTRVPSSFRVPSELCGPKPKTAKKQRNASRTFTQEDLATCQSQNGGTSIKVEMNEDSDQEQNSIFKSSDKMQTVPVRKDDSLETGHVGSDEVQQTGSRTEVDAMHRSVERMAEGDVEHNIVSFGVILGHLQEEAVPETGPSGSGLGSNERQQVVPTGSVLGSNEGQVVPTGSVTCMASMNSNSVTVIHQDTVPNMAVLNERKPGIGNQEEFIAEDLSSPGLEASICGGQLVDNAGFRTVVNDSDVDMEAVDGEELVQNESPKNHQNLGKDDAEEGQAKGLFDFNDISVEQVQDTLISVEQVEAQQSVNVLDNNVNAEQIFKCSDKSVTEIEKKESSTPMVALSMPEPDLDDEFNEIAMKVKTELLAVSSQGDGTNDDELGGDASNSAQDKIYVVDSQVENIHPNFSFNGSVDIISAGESGAINTEAVDRTEIPGLDHKIGLSVLMDMEVSDPVSHGTEDSHASFVNSFDNKNYGKEEVFETGSALIAEKISVKDSRQPYVDEIGCQPMKSAEQEQLIQVTKELNNDTAQQNIESVDTKEKVHGLIDNVLKSVENVELKNTSFHQMVETSDMSMHLASEVEGTNGVPVSHNHGVVDNSHFVKDTTSTQQQSVSVDAIETYQNMAFHEKESIIEIADPGKQLNHVVETEKGSDNSGKDDFIFGEKELAQKVSYTEGIMDREVASFKMQDDTDKLIFCFEEDFAKEASDTGQQDDDNTMSDRSLQNILANEKTTGQIDTSPKLNVLSGSEDNSTSVLLDLRIEREPAVSLSQKESFADISREDNFSDIISIKDTFSEIMANPEEKMEPGHVFIGNNKVEFVNDGKSTNVISVQGKDRDQEIFSFENKSFQDFSNTEEDSLKLVASFEKESSELITTREEKIKTVQMCIENNNELEVISDLDGKSTIAVSVQEKDRDQKISSFEKKSFQDISHPEEKCFIPVASFEKQSSEVISDPEEKMEQGIVPMENNELQVVSDTRQNFATVLSDSGKERDRTSVVKKSLKVVSKPEEDNFSEVASFEEKSLESVPDPEEKIEHGHNMSVQNNELEVLSDHENNTTVQSDQGEERDQGILMFQKESFENVNKTDEDNFRNVASFEDSSSEVISKCEENMDPGHVTLENNELEVLSDLDEKSSTTVLSDQRKEWNHTVSLSEKKSFEDIPNVGAFRFKDIASFEKKSLEATSNPEEKMEPGHVFIENKEFLSDLDEKSITVHSVQGQERDQGIPFFEKDILEGISYPEEDSLKLIASFENESSEVITNPEEKMDPGDVSMENNELEAISDLDKKPTNVVCLMRKERECDFSSFKTKSFQDKSNTEELNFIPVASFEKETSEVTSNPEEKKEQGLVSVENNELDLDEKSTTVPPVQEKEKNQTVSLYEKESFEDISNPEGDRLKHVAFLEKESSEVITNPEEKIKPGQMSIENNNKLEVLSDHEKSSTILSEQGKVDQGISLLQKENVTNPKVDNFRNVASFEYSSSEIISISGEKMDPGHVTLENNELEVLSDLNEKSTTVLTDPGCCHAVASFEKKPFQDVSKPEEANFSEVASFEEKSSESVSYPEENKKHGHMSVINNELDVLSDLDKKSTTVLSDPGNEEGQNVTSFEKKSFQDVLKPKENKLSEVASFEEKSLESVPDPEEKIEHGHMSIENNELEVLSDLDEKSFTVQSDQGEERNQTVSFCKKDIFEDVSNPEVDRLKHVAFFEKESLEVITNPEDKMEPGQMSIENNNELEAISDLDKKYATLLCVHRKEREQGSFSFEKKSFQDSTDPKELSFIPVGSCEKFSEVISDTEERMEQGHVFIANNEREVLSNFGEKSSTVQSVQGKERHQEIPSFEKDSFDDISNHEENSFKVDASFEKKVSEEITNSEEKMDPGHVSVENSELEVISDHEKSSTILSEQGKVDQGILLFQKENVTNPKEDNFRHVASFEDFSSEIISISGEKMDPGHVTLENNELEVLSNFGEKSSTVQSVQGKERHQEIPSFEKESFDDISNHEENSLKVDASFEKKVSEEITNSEEKMDPGHVTLENNELEVLSDLNEKSTTVLFVQGNKRDQGIPLFEKVAFEYISNPEEDSLKHVASLENESSEVIATQEEKKEPGQMSVKNNELEVLSDLDKTVLSDPGKDRDLAVPSFGKVEKMEQVHVSVEKYDLEFLSDLDEKSAKGEILGAVLLDDKSHDADKKCSNSLSYEKKDESYDAVCQDEAQERQPFSQLLTKNKTDISEHEHSFSDQSNTGDVREGTFQQGCSQDLFENSSQSNVSGVGCTDMIYGIASAVLKSIETVESVSKAGKKRKLSEIFQENAAAADDNGCVPTGVPFKKMFLPENEHSVESFSKDEVIKDKSLMHMDWHEMQSPLEHKIMDTKVVVENDTAVSYGCATNSFQNTDSDRQQFLLENDREIENNHIRKYFPGEDQSTLPNDCGGKTSEFKDNCAHDKEAICIVDTVDDSSYSMNLTFSNERHYLPENRLETNEEFLGRVSSKEISDTENHTRVEDCNVAMNDEDCNMESPSDSLRLLSATGEFQITDMEDLSSREFKADSTVAMSDENAESSELVSDKDAESSELASDKDAESSVLVSDKDADSSVLVSDKDAESSVLVSDKDADSSVLVSDKDADSSKLVSDKDAAESSVLVSDKDADSSVLVSDKDADSSKLVSDKDAAESSELVSDKDAAESSELVSDKDAESSQIDCVKDAGLPTIAGDGDVESSELVSDKDAESAELVIVEDVKSELVMDKDVKSSDLIKIKGAKSPGLVIDKDAESSELIINKDAESLELVIDKDAESSELIIDKDAESSEHDTNAGSSELVIDKDAELSELVIDKDAESSELVMDKDAESPELVIDKDAESSELVIDKNTELSELIMDKDAESELVINKDAELSELVIDKDAESSELIIDKDAESSELDDTNAESSELVIDKDAESSELVIDKDAESSELVIDKDAESSELVIDKDAESSELVIDKDAESSELVIDKDAESSEHVINKDAELSELVMDNDAESSEFVISKVADSSELVIDKNTELSELAIDKDAVLSELVLNKDAESLQFGDTNAESSELVMDIDAESSKIVINKDAGSSKLVIDKNAESSELGDTNAELYAESSNLIMDKDAELSKLVMDKDAESSELVIDEDAELSELEDRNAESSELVDKDVESSKLVFDKDSELSENGNSGSLEEDLYINDSSIKDKPERQYYIQDEETTSPIEPCDQSEGSSQRSDDLHTEPAMHPDLDTAKQKACDKRGCGEEINRDIDELLSVQRENRDKQGEVMQLTDKSSVLNAKKTWQLSEKGIKSETKSEEFAPYVEGHGEDMNPCSSPESEPLIGLGSDDWDANSDVAMDTTENDTDSTLNDSTMRCLPFISAPVNSENVISVDQVKETSRCLVWASNYLDDFSQQHAMSPVIPQQARIFPKASTADHDELLFSDQSDDDDNGISSLKISALVDEIQTTTVVDEAVSLLEKTPNFSSNVPVVSNSLEFKKETISTSERSDDSDHFNLDFSGIVDDVIYDDDDVDDDERPVYDRYKDVSNVNPSDEENVEDEDYVNENEHVSDNFGGNIEHVDMEDNENVDEKFHEITSDDNISDNFEEEEPDDMLTRRKSGCSSGVKRKLKMNDNEYESLPEKVRRPFKGPLDSPIEGQKLKGKKQRCNKSASSSSDSHGQGKNVSYPDQSDSKSTESELSLDAARSPSKYTSLRTRHEYKFKEKSRFQTIKEKLIHLSKDSKEESNSSSQMASSSSSQESLGETPSNSSSQHNQFPPEGDHSKVTALVTRCKSILEKFRQILNRQMDVLQTHRMQALIEELRTIEKWSEMPRVVIAVVGNTGDGKSSLMNAILGHNSILPTSGIRACTAVVVEVVQNSGSLYEGCIEFLTKEEWYSELERLINDLTSSDGKLRKNPPEPGTDQYVSYCKVKAVYGKIDKFEVLAGINKVTSHLGKKETVKCKQAKKFRLEMERYIETQEPQSGGQFWPIVKRVQLRLPNCNVCRTGAVLVDLPGVRDSNAARDKIARDYLKTCSAIWVVSAIHRAIDDKTAQDLLTENFRRQLLMDGQYGSVAFICTKSDQFENSEIIRTLKLQNKCKDHEHKICIMEKKRQHLLEEIKICRKKTIKLNKEIMSSLKDREDLQTLVQDIETQQMDANQNEIQELETQIRQRRRKLSHICASARNDYCREKIKQKFQSGLKEIKRQANRLPDEDDDDDEEDDDEDAEEVNRMVNSLKVFCCSSTEYQKMKELIPADGEPTVFNSPEETEIPLLQAYVHELTRIRHEQYLERLIRGLGRCTFNFQSYLLDGGTECVETRTGVKLVIEKYLQDLNSMIQLVLQKMAEDLESTFNEMIQAKFHEGVGLAAQEVTGICQKWGSKQSTDQANRRAGGLHYATYKATIQRLGVYSSPTFGNIDMNEELSEPFYRTIAVVWSRVFSSVLWKILDTVQIDILAKIQQFNQKVGSELQKMGFPTNRIDQLKEQVEKSVKFKLTEMVLHLKPLVTAKQRDISRILSPHVQSRLVETYSAAASHTGKGCFQRMKQEMEIGVDSRKMYIFDDGSQKMMHELLNLKTELVNTVKAVCDMLLEEIQLSFEPLWEDPSQSMLRRDTLQQHMEEVCEEMKKIYRDASLQNTEEHAQSRKKPATTHHPPTPKRPQERKNVSEIVNMFISPVPEELTKMTKLEVVKVEKGSHMYPIKDVKQKPGLTSDSGIQYPSDVASSSGIDVTRIKMEVLSEFSQFLHHHNVEPPSHPAMLSTENSVNPSSMAGPSNVYDFGEASVTKNIQRDQTHKKINMGTNQRNIRIAPKNMPPELQLALENHMVRWSKQQTENSSIAVAAQEESGNSTRESSRAMVSLLKPKAGTSTAANEKQLAEISSSDSRQLIPGKRKTSCTIMVGTSSSGQAGTSLIQPKETTSKGTERNSCNIKGNLSSDLKRTAPSVSTGTTASGIKTPLSDKMETPLPITEDDDSLPEIFIAKRRKTTCREQNNPLHENVQENPTCTPGNSKISQKINIDTRVSTSSISPRPRLQSNSETKATAVSKTQTSKETGSQRSKLRIEHSDDSSSSSEMLQIIKQEPQEGDHFPHKQRSRHKQNPIFIDLTLSDDD</sequence>
<reference evidence="4 5" key="1">
    <citation type="submission" date="2024-11" db="EMBL/GenBank/DDBJ databases">
        <title>Chromosome-level genome assembly of the freshwater bivalve Anodonta woodiana.</title>
        <authorList>
            <person name="Chen X."/>
        </authorList>
    </citation>
    <scope>NUCLEOTIDE SEQUENCE [LARGE SCALE GENOMIC DNA]</scope>
    <source>
        <strain evidence="4">MN2024</strain>
        <tissue evidence="4">Gills</tissue>
    </source>
</reference>
<feature type="region of interest" description="Disordered" evidence="2">
    <location>
        <begin position="1732"/>
        <end position="1751"/>
    </location>
</feature>
<feature type="region of interest" description="Disordered" evidence="2">
    <location>
        <begin position="3270"/>
        <end position="3291"/>
    </location>
</feature>
<dbReference type="InterPro" id="IPR027417">
    <property type="entry name" value="P-loop_NTPase"/>
</dbReference>
<feature type="region of interest" description="Disordered" evidence="2">
    <location>
        <begin position="3950"/>
        <end position="4064"/>
    </location>
</feature>
<feature type="compositionally biased region" description="Basic and acidic residues" evidence="2">
    <location>
        <begin position="1742"/>
        <end position="1751"/>
    </location>
</feature>
<feature type="region of interest" description="Disordered" evidence="2">
    <location>
        <begin position="449"/>
        <end position="477"/>
    </location>
</feature>
<feature type="region of interest" description="Disordered" evidence="2">
    <location>
        <begin position="3163"/>
        <end position="3182"/>
    </location>
</feature>
<feature type="compositionally biased region" description="Basic and acidic residues" evidence="2">
    <location>
        <begin position="3008"/>
        <end position="3059"/>
    </location>
</feature>
<dbReference type="InterPro" id="IPR045063">
    <property type="entry name" value="Dynamin_N"/>
</dbReference>
<feature type="compositionally biased region" description="Polar residues" evidence="2">
    <location>
        <begin position="5293"/>
        <end position="5303"/>
    </location>
</feature>
<dbReference type="Proteomes" id="UP001634394">
    <property type="component" value="Unassembled WGS sequence"/>
</dbReference>
<keyword evidence="1" id="KW-0175">Coiled coil</keyword>
<evidence type="ECO:0000313" key="4">
    <source>
        <dbReference type="EMBL" id="KAL3860604.1"/>
    </source>
</evidence>
<dbReference type="PANTHER" id="PTHR36681">
    <property type="entry name" value="NUCLEAR GTPASE, GERMINAL CENTER-ASSOCIATED, TANDEM DUPLICATE 3"/>
    <property type="match status" value="1"/>
</dbReference>
<feature type="coiled-coil region" evidence="1">
    <location>
        <begin position="4493"/>
        <end position="4528"/>
    </location>
</feature>
<feature type="domain" description="FHA" evidence="3">
    <location>
        <begin position="26"/>
        <end position="77"/>
    </location>
</feature>
<dbReference type="InterPro" id="IPR000253">
    <property type="entry name" value="FHA_dom"/>
</dbReference>
<feature type="compositionally biased region" description="Basic and acidic residues" evidence="2">
    <location>
        <begin position="3163"/>
        <end position="3174"/>
    </location>
</feature>
<dbReference type="PROSITE" id="PS50006">
    <property type="entry name" value="FHA_DOMAIN"/>
    <property type="match status" value="2"/>
</dbReference>
<feature type="compositionally biased region" description="Polar residues" evidence="2">
    <location>
        <begin position="4032"/>
        <end position="4043"/>
    </location>
</feature>
<dbReference type="EMBL" id="JBJQND010000012">
    <property type="protein sequence ID" value="KAL3860604.1"/>
    <property type="molecule type" value="Genomic_DNA"/>
</dbReference>
<feature type="region of interest" description="Disordered" evidence="2">
    <location>
        <begin position="2915"/>
        <end position="3090"/>
    </location>
</feature>
<gene>
    <name evidence="4" type="ORF">ACJMK2_010702</name>
</gene>
<dbReference type="Pfam" id="PF00350">
    <property type="entry name" value="Dynamin_N"/>
    <property type="match status" value="1"/>
</dbReference>
<dbReference type="Pfam" id="PF00498">
    <property type="entry name" value="FHA"/>
    <property type="match status" value="2"/>
</dbReference>